<dbReference type="SUPFAM" id="SSF50494">
    <property type="entry name" value="Trypsin-like serine proteases"/>
    <property type="match status" value="1"/>
</dbReference>
<proteinExistence type="predicted"/>
<keyword evidence="3" id="KW-1185">Reference proteome</keyword>
<organism evidence="2 3">
    <name type="scientific">Astrephomene gubernaculifera</name>
    <dbReference type="NCBI Taxonomy" id="47775"/>
    <lineage>
        <taxon>Eukaryota</taxon>
        <taxon>Viridiplantae</taxon>
        <taxon>Chlorophyta</taxon>
        <taxon>core chlorophytes</taxon>
        <taxon>Chlorophyceae</taxon>
        <taxon>CS clade</taxon>
        <taxon>Chlamydomonadales</taxon>
        <taxon>Astrephomenaceae</taxon>
        <taxon>Astrephomene</taxon>
    </lineage>
</organism>
<dbReference type="PANTHER" id="PTHR15462">
    <property type="entry name" value="SERINE PROTEASE"/>
    <property type="match status" value="1"/>
</dbReference>
<dbReference type="Gene3D" id="2.40.10.10">
    <property type="entry name" value="Trypsin-like serine proteases"/>
    <property type="match status" value="1"/>
</dbReference>
<dbReference type="EMBL" id="BMAR01000010">
    <property type="protein sequence ID" value="GFR45520.1"/>
    <property type="molecule type" value="Genomic_DNA"/>
</dbReference>
<accession>A0AAD3DPA0</accession>
<evidence type="ECO:0000313" key="2">
    <source>
        <dbReference type="EMBL" id="GFR45520.1"/>
    </source>
</evidence>
<dbReference type="InterPro" id="IPR050966">
    <property type="entry name" value="Glutamyl_endopeptidase"/>
</dbReference>
<gene>
    <name evidence="2" type="ORF">Agub_g6913</name>
</gene>
<sequence length="171" mass="17951">LAAPLGRQLGWMRAGGCGSGGAGSAKGGGQGAVKATWVQVAGYPDNKENGTLWMERCALYGTTGNKNGNSGGKGDGGLSYHNCHTRGGNSGSPLWVMQQQRQEGHRKNGASSTQLQACAVGMHVAGEVLRRWDEGGRMYDKRDRGAAVSFDEGEGGAGEWIRQAIERHSDC</sequence>
<feature type="non-terminal residue" evidence="2">
    <location>
        <position position="171"/>
    </location>
</feature>
<protein>
    <submittedName>
        <fullName evidence="2">Uncharacterized protein</fullName>
    </submittedName>
</protein>
<dbReference type="InterPro" id="IPR043504">
    <property type="entry name" value="Peptidase_S1_PA_chymotrypsin"/>
</dbReference>
<name>A0AAD3DPA0_9CHLO</name>
<dbReference type="InterPro" id="IPR009003">
    <property type="entry name" value="Peptidase_S1_PA"/>
</dbReference>
<dbReference type="AlphaFoldDB" id="A0AAD3DPA0"/>
<comment type="caution">
    <text evidence="2">The sequence shown here is derived from an EMBL/GenBank/DDBJ whole genome shotgun (WGS) entry which is preliminary data.</text>
</comment>
<evidence type="ECO:0000313" key="3">
    <source>
        <dbReference type="Proteomes" id="UP001054857"/>
    </source>
</evidence>
<dbReference type="Proteomes" id="UP001054857">
    <property type="component" value="Unassembled WGS sequence"/>
</dbReference>
<reference evidence="2 3" key="1">
    <citation type="journal article" date="2021" name="Sci. Rep.">
        <title>Genome sequencing of the multicellular alga Astrephomene provides insights into convergent evolution of germ-soma differentiation.</title>
        <authorList>
            <person name="Yamashita S."/>
            <person name="Yamamoto K."/>
            <person name="Matsuzaki R."/>
            <person name="Suzuki S."/>
            <person name="Yamaguchi H."/>
            <person name="Hirooka S."/>
            <person name="Minakuchi Y."/>
            <person name="Miyagishima S."/>
            <person name="Kawachi M."/>
            <person name="Toyoda A."/>
            <person name="Nozaki H."/>
        </authorList>
    </citation>
    <scope>NUCLEOTIDE SEQUENCE [LARGE SCALE GENOMIC DNA]</scope>
    <source>
        <strain evidence="2 3">NIES-4017</strain>
    </source>
</reference>
<dbReference type="PANTHER" id="PTHR15462:SF8">
    <property type="entry name" value="SERINE PROTEASE"/>
    <property type="match status" value="1"/>
</dbReference>
<keyword evidence="1" id="KW-0732">Signal</keyword>
<evidence type="ECO:0000256" key="1">
    <source>
        <dbReference type="ARBA" id="ARBA00022729"/>
    </source>
</evidence>